<gene>
    <name evidence="2" type="ORF">Pan54_32630</name>
</gene>
<comment type="caution">
    <text evidence="2">The sequence shown here is derived from an EMBL/GenBank/DDBJ whole genome shotgun (WGS) entry which is preliminary data.</text>
</comment>
<proteinExistence type="predicted"/>
<evidence type="ECO:0000313" key="2">
    <source>
        <dbReference type="EMBL" id="TWT62521.1"/>
    </source>
</evidence>
<sequence length="124" mass="14294">MTVDFKGMNFENSELIEDHPLCLTILQVYAENARLQKEDKERKDSKWQDRASALVPQTEEDSTESEAWSEAHGLLIAYGLLDIELAGREDGIQYRMTTDGERLLKMYEQHQKMLQNQSENSQAA</sequence>
<evidence type="ECO:0000313" key="3">
    <source>
        <dbReference type="Proteomes" id="UP000316095"/>
    </source>
</evidence>
<feature type="compositionally biased region" description="Basic and acidic residues" evidence="1">
    <location>
        <begin position="37"/>
        <end position="49"/>
    </location>
</feature>
<protein>
    <submittedName>
        <fullName evidence="2">Uncharacterized protein</fullName>
    </submittedName>
</protein>
<organism evidence="2 3">
    <name type="scientific">Rubinisphaera italica</name>
    <dbReference type="NCBI Taxonomy" id="2527969"/>
    <lineage>
        <taxon>Bacteria</taxon>
        <taxon>Pseudomonadati</taxon>
        <taxon>Planctomycetota</taxon>
        <taxon>Planctomycetia</taxon>
        <taxon>Planctomycetales</taxon>
        <taxon>Planctomycetaceae</taxon>
        <taxon>Rubinisphaera</taxon>
    </lineage>
</organism>
<keyword evidence="3" id="KW-1185">Reference proteome</keyword>
<name>A0A5C5XJH2_9PLAN</name>
<reference evidence="2 3" key="1">
    <citation type="submission" date="2019-02" db="EMBL/GenBank/DDBJ databases">
        <title>Deep-cultivation of Planctomycetes and their phenomic and genomic characterization uncovers novel biology.</title>
        <authorList>
            <person name="Wiegand S."/>
            <person name="Jogler M."/>
            <person name="Boedeker C."/>
            <person name="Pinto D."/>
            <person name="Vollmers J."/>
            <person name="Rivas-Marin E."/>
            <person name="Kohn T."/>
            <person name="Peeters S.H."/>
            <person name="Heuer A."/>
            <person name="Rast P."/>
            <person name="Oberbeckmann S."/>
            <person name="Bunk B."/>
            <person name="Jeske O."/>
            <person name="Meyerdierks A."/>
            <person name="Storesund J.E."/>
            <person name="Kallscheuer N."/>
            <person name="Luecker S."/>
            <person name="Lage O.M."/>
            <person name="Pohl T."/>
            <person name="Merkel B.J."/>
            <person name="Hornburger P."/>
            <person name="Mueller R.-W."/>
            <person name="Bruemmer F."/>
            <person name="Labrenz M."/>
            <person name="Spormann A.M."/>
            <person name="Op Den Camp H."/>
            <person name="Overmann J."/>
            <person name="Amann R."/>
            <person name="Jetten M.S.M."/>
            <person name="Mascher T."/>
            <person name="Medema M.H."/>
            <person name="Devos D.P."/>
            <person name="Kaster A.-K."/>
            <person name="Ovreas L."/>
            <person name="Rohde M."/>
            <person name="Galperin M.Y."/>
            <person name="Jogler C."/>
        </authorList>
    </citation>
    <scope>NUCLEOTIDE SEQUENCE [LARGE SCALE GENOMIC DNA]</scope>
    <source>
        <strain evidence="2 3">Pan54</strain>
    </source>
</reference>
<dbReference type="Proteomes" id="UP000316095">
    <property type="component" value="Unassembled WGS sequence"/>
</dbReference>
<feature type="region of interest" description="Disordered" evidence="1">
    <location>
        <begin position="37"/>
        <end position="65"/>
    </location>
</feature>
<dbReference type="EMBL" id="SJPG01000001">
    <property type="protein sequence ID" value="TWT62521.1"/>
    <property type="molecule type" value="Genomic_DNA"/>
</dbReference>
<evidence type="ECO:0000256" key="1">
    <source>
        <dbReference type="SAM" id="MobiDB-lite"/>
    </source>
</evidence>
<accession>A0A5C5XJH2</accession>
<dbReference type="AlphaFoldDB" id="A0A5C5XJH2"/>